<evidence type="ECO:0000256" key="1">
    <source>
        <dbReference type="ARBA" id="ARBA00004123"/>
    </source>
</evidence>
<dbReference type="CDD" id="cd16169">
    <property type="entry name" value="Tau138_eWH"/>
    <property type="match status" value="1"/>
</dbReference>
<keyword evidence="10" id="KW-1185">Reference proteome</keyword>
<evidence type="ECO:0000256" key="6">
    <source>
        <dbReference type="SAM" id="MobiDB-lite"/>
    </source>
</evidence>
<gene>
    <name evidence="9" type="primary">Gtf3c1</name>
    <name evidence="9" type="ORF">E2C01_007414</name>
</gene>
<keyword evidence="3" id="KW-0238">DNA-binding</keyword>
<dbReference type="GO" id="GO:0000127">
    <property type="term" value="C:transcription factor TFIIIC complex"/>
    <property type="evidence" value="ECO:0007669"/>
    <property type="project" value="InterPro"/>
</dbReference>
<feature type="region of interest" description="Disordered" evidence="6">
    <location>
        <begin position="551"/>
        <end position="596"/>
    </location>
</feature>
<feature type="compositionally biased region" description="Low complexity" evidence="6">
    <location>
        <begin position="381"/>
        <end position="395"/>
    </location>
</feature>
<proteinExistence type="predicted"/>
<protein>
    <submittedName>
        <fullName evidence="9">General transcription factor 3C polypeptide 1</fullName>
    </submittedName>
</protein>
<keyword evidence="4" id="KW-0804">Transcription</keyword>
<reference evidence="9 10" key="1">
    <citation type="submission" date="2019-05" db="EMBL/GenBank/DDBJ databases">
        <title>Another draft genome of Portunus trituberculatus and its Hox gene families provides insights of decapod evolution.</title>
        <authorList>
            <person name="Jeong J.-H."/>
            <person name="Song I."/>
            <person name="Kim S."/>
            <person name="Choi T."/>
            <person name="Kim D."/>
            <person name="Ryu S."/>
            <person name="Kim W."/>
        </authorList>
    </citation>
    <scope>NUCLEOTIDE SEQUENCE [LARGE SCALE GENOMIC DNA]</scope>
    <source>
        <tissue evidence="9">Muscle</tissue>
    </source>
</reference>
<sequence length="867" mass="99738">MMALNFNYVADLEDEVALEGLDGITVEALWVRLKHRPNFETNMHIDDKSKEFLWSLLCRNAEITMYKIPTPREKLVIFNSQLLRNKALCITACIDKFYDLTINQYIILERIGRSRRMGEITQGKTEGEECFASFAQVSLASMGENPKTMFYHRKRLLKLNLITKQPHQQKGAKAQTHNGSLLHLTRFYVERCSKFIMMIQRAVELLKSRPDFSAPYTLVKEIMGMPDTSCRKLFKSQEFQKCVFFVSAYRIVEDAGPEGVTQSDMAQKLGQTKLDSRTICRNLQRCNTVHSLMKDVGRQRVSRYVSHKFMQTGHLTQEFRKERQKMMSMIERDRPKDVDFPSTSQSDVSKTVESCLLEGVEVNLEVISTKKADKENEDSSSHPSSSAPNTSTSSSQTKQGEKKSAAEKEMYSEGFLSLLKEIKITYNNQKRSSPHVTTRMMKRANMIIEAVRSARVIDDAFRLQKMIVQAETKEGYAVKMDKKSLDRLLDKLAKGGFLKNIIVKLKSKTANVTKQMRFVVHPSITFDNSHLVSTIEQQKLKFLVAVNEPKKEMEGSSSDKKSVASRRIKSEEKGDEVSAPELEGKGAEEGEGGDMNRQTVRESMQQLKLMHHTNSSQGEESESSTSLASFRKLVNVKGSLGPKFVRMCELHKLLFYLVYGYEGREDLMFIPPLQKHMNTETGWAFVCDILLRLPLCIFVHLVSITSTSEELESFLNHPLKKNLLVRYLPSHLRQSLLQGRRYVTYVIDLINRLCYMGLLQYGQQVMKEKDQVFIYVNRHASLIDSTTSSPGYHQISTDKEYVRKEYHFTYLQDILQYWYDLWTIAMHTPLGGHNCMQGKKITIQILDRKPQILETLKPRSTWEAPFR</sequence>
<dbReference type="InterPro" id="IPR056467">
    <property type="entry name" value="eWH_GTF3C1"/>
</dbReference>
<dbReference type="GO" id="GO:0005634">
    <property type="term" value="C:nucleus"/>
    <property type="evidence" value="ECO:0007669"/>
    <property type="project" value="UniProtKB-SubCell"/>
</dbReference>
<feature type="domain" description="GTF3C1 extended winged-helix" evidence="8">
    <location>
        <begin position="435"/>
        <end position="542"/>
    </location>
</feature>
<evidence type="ECO:0000256" key="4">
    <source>
        <dbReference type="ARBA" id="ARBA00023163"/>
    </source>
</evidence>
<dbReference type="GO" id="GO:0042791">
    <property type="term" value="P:5S class rRNA transcription by RNA polymerase III"/>
    <property type="evidence" value="ECO:0007669"/>
    <property type="project" value="TreeGrafter"/>
</dbReference>
<name>A0A5B7D139_PORTR</name>
<dbReference type="OrthoDB" id="68020at2759"/>
<feature type="region of interest" description="Disordered" evidence="6">
    <location>
        <begin position="371"/>
        <end position="406"/>
    </location>
</feature>
<dbReference type="InterPro" id="IPR044210">
    <property type="entry name" value="Tfc3-like"/>
</dbReference>
<comment type="subcellular location">
    <subcellularLocation>
        <location evidence="1">Nucleus</location>
    </subcellularLocation>
</comment>
<evidence type="ECO:0000259" key="7">
    <source>
        <dbReference type="Pfam" id="PF04182"/>
    </source>
</evidence>
<feature type="domain" description="B-block binding subunit of TFIIIC" evidence="7">
    <location>
        <begin position="142"/>
        <end position="189"/>
    </location>
</feature>
<dbReference type="Pfam" id="PF24101">
    <property type="entry name" value="WHD_GTF3C1"/>
    <property type="match status" value="1"/>
</dbReference>
<accession>A0A5B7D139</accession>
<dbReference type="PANTHER" id="PTHR15180:SF1">
    <property type="entry name" value="GENERAL TRANSCRIPTION FACTOR 3C POLYPEPTIDE 1"/>
    <property type="match status" value="1"/>
</dbReference>
<evidence type="ECO:0000256" key="3">
    <source>
        <dbReference type="ARBA" id="ARBA00023125"/>
    </source>
</evidence>
<evidence type="ECO:0000313" key="9">
    <source>
        <dbReference type="EMBL" id="MPC14644.1"/>
    </source>
</evidence>
<evidence type="ECO:0000313" key="10">
    <source>
        <dbReference type="Proteomes" id="UP000324222"/>
    </source>
</evidence>
<keyword evidence="5" id="KW-0539">Nucleus</keyword>
<dbReference type="Proteomes" id="UP000324222">
    <property type="component" value="Unassembled WGS sequence"/>
</dbReference>
<evidence type="ECO:0000256" key="2">
    <source>
        <dbReference type="ARBA" id="ARBA00022553"/>
    </source>
</evidence>
<dbReference type="Pfam" id="PF04182">
    <property type="entry name" value="B-block_TFIIIC"/>
    <property type="match status" value="1"/>
</dbReference>
<organism evidence="9 10">
    <name type="scientific">Portunus trituberculatus</name>
    <name type="common">Swimming crab</name>
    <name type="synonym">Neptunus trituberculatus</name>
    <dbReference type="NCBI Taxonomy" id="210409"/>
    <lineage>
        <taxon>Eukaryota</taxon>
        <taxon>Metazoa</taxon>
        <taxon>Ecdysozoa</taxon>
        <taxon>Arthropoda</taxon>
        <taxon>Crustacea</taxon>
        <taxon>Multicrustacea</taxon>
        <taxon>Malacostraca</taxon>
        <taxon>Eumalacostraca</taxon>
        <taxon>Eucarida</taxon>
        <taxon>Decapoda</taxon>
        <taxon>Pleocyemata</taxon>
        <taxon>Brachyura</taxon>
        <taxon>Eubrachyura</taxon>
        <taxon>Portunoidea</taxon>
        <taxon>Portunidae</taxon>
        <taxon>Portuninae</taxon>
        <taxon>Portunus</taxon>
    </lineage>
</organism>
<dbReference type="InterPro" id="IPR035625">
    <property type="entry name" value="Tfc3-like_eWH"/>
</dbReference>
<feature type="compositionally biased region" description="Basic and acidic residues" evidence="6">
    <location>
        <begin position="371"/>
        <end position="380"/>
    </location>
</feature>
<dbReference type="GO" id="GO:0003677">
    <property type="term" value="F:DNA binding"/>
    <property type="evidence" value="ECO:0007669"/>
    <property type="project" value="UniProtKB-KW"/>
</dbReference>
<dbReference type="InterPro" id="IPR007309">
    <property type="entry name" value="TFIIIC_Bblock-bd"/>
</dbReference>
<comment type="caution">
    <text evidence="9">The sequence shown here is derived from an EMBL/GenBank/DDBJ whole genome shotgun (WGS) entry which is preliminary data.</text>
</comment>
<feature type="compositionally biased region" description="Basic and acidic residues" evidence="6">
    <location>
        <begin position="551"/>
        <end position="588"/>
    </location>
</feature>
<dbReference type="PANTHER" id="PTHR15180">
    <property type="entry name" value="GENERAL TRANSCRIPTION FACTOR 3C POLYPEPTIDE 1"/>
    <property type="match status" value="1"/>
</dbReference>
<dbReference type="EMBL" id="VSRR010000368">
    <property type="protein sequence ID" value="MPC14644.1"/>
    <property type="molecule type" value="Genomic_DNA"/>
</dbReference>
<dbReference type="GO" id="GO:0006384">
    <property type="term" value="P:transcription initiation at RNA polymerase III promoter"/>
    <property type="evidence" value="ECO:0007669"/>
    <property type="project" value="InterPro"/>
</dbReference>
<dbReference type="AlphaFoldDB" id="A0A5B7D139"/>
<keyword evidence="2" id="KW-0597">Phosphoprotein</keyword>
<evidence type="ECO:0000259" key="8">
    <source>
        <dbReference type="Pfam" id="PF24101"/>
    </source>
</evidence>
<evidence type="ECO:0000256" key="5">
    <source>
        <dbReference type="ARBA" id="ARBA00023242"/>
    </source>
</evidence>